<dbReference type="Proteomes" id="UP001164250">
    <property type="component" value="Chromosome 4"/>
</dbReference>
<dbReference type="EMBL" id="CM047900">
    <property type="protein sequence ID" value="KAJ0099089.1"/>
    <property type="molecule type" value="Genomic_DNA"/>
</dbReference>
<proteinExistence type="predicted"/>
<evidence type="ECO:0000313" key="1">
    <source>
        <dbReference type="EMBL" id="KAJ0099089.1"/>
    </source>
</evidence>
<accession>A0ACC1BJB1</accession>
<gene>
    <name evidence="1" type="ORF">Patl1_22102</name>
</gene>
<sequence length="970" mass="109742">MDKKKIPSLPSSLNPLAESLDPVIFREGSQVQEQMNLGNYLKALQMVRKSISTHQHSPHLLYLESVALQFLAKTAAKDSKEMVKYLDKAYQSVQFAVISFPQSIHFSSCKVTILYQMALLNDQDWGQAIRECKNALMIENLRDPGVDKFLPENEMLNSSKEWRIENEKQIIRQYLELCEEEQKQASGDEEDSLWSGELETHRKSINFHLAGKEAIDFAKQHKTWKFWQCCGCGKKFGVLEAYRKHFNEHRQDLDWVESELQIPKKAIDFITNGEWKALDAKYWVSKIVSRMNSEAFSASDGNLFDKQKFNESADDLSVDKSDESVQQDLIANNKSAEDLIVNQSDESVPDLIANNESAEDVIVNKSDESIQDLIANISDENESSNRARILNRIRGLFRLFRLYNGLSKTYLQWTIRFTVEQFEELIPFSHCLGLEAIQIICLLGAAELEQISEFLLNLKATCGKLTNPKSVSHMYDTLSCVHVFDVKEEDKISEALTRHLLNKEFLMGQEINITNDFKPVKDNDLPDSYGLVSWLCKGATIQIVSKAWTGLIDSQRQKSKKMFQIFCDEDVPGADLNDSRLSIEAIFTLEAVERVERTLHEEIEEGDRSTQESCFRLLKRMQKELEGDGDIASMMEKSLISNLVKDVLSRAKELAGLSNGSTDTKSLSEEEESKMVEGLESGEKLVTSTLRRKRLETLEKGCARACKVLDNWGLPFDGRLRGSTTIRGCLFPFSCGAGPSCLRFGCCGCGAGLWLAECADVGVRPILRLHPSVCPKLAFLTAKSWQHNCVMMQHILKLEKMSLYDCSSMIATLLKSFLQANLEGLKYDCTAAAALASDIEQDKRKKKNSAKDKKSKGTDCIKPFQLHQSDGKQEDNPDSETGFSASAEDLTASILNDTKLLEKRLEDQWIVENECVEKRRSQDDAENVEGLNLDSSDEVMKTAEELEAERNVKNEGEQEELSEKKMEDLD</sequence>
<comment type="caution">
    <text evidence="1">The sequence shown here is derived from an EMBL/GenBank/DDBJ whole genome shotgun (WGS) entry which is preliminary data.</text>
</comment>
<reference evidence="2" key="1">
    <citation type="journal article" date="2023" name="G3 (Bethesda)">
        <title>Genome assembly and association tests identify interacting loci associated with vigor, precocity, and sex in interspecific pistachio rootstocks.</title>
        <authorList>
            <person name="Palmer W."/>
            <person name="Jacygrad E."/>
            <person name="Sagayaradj S."/>
            <person name="Cavanaugh K."/>
            <person name="Han R."/>
            <person name="Bertier L."/>
            <person name="Beede B."/>
            <person name="Kafkas S."/>
            <person name="Golino D."/>
            <person name="Preece J."/>
            <person name="Michelmore R."/>
        </authorList>
    </citation>
    <scope>NUCLEOTIDE SEQUENCE [LARGE SCALE GENOMIC DNA]</scope>
</reference>
<name>A0ACC1BJB1_9ROSI</name>
<organism evidence="1 2">
    <name type="scientific">Pistacia atlantica</name>
    <dbReference type="NCBI Taxonomy" id="434234"/>
    <lineage>
        <taxon>Eukaryota</taxon>
        <taxon>Viridiplantae</taxon>
        <taxon>Streptophyta</taxon>
        <taxon>Embryophyta</taxon>
        <taxon>Tracheophyta</taxon>
        <taxon>Spermatophyta</taxon>
        <taxon>Magnoliopsida</taxon>
        <taxon>eudicotyledons</taxon>
        <taxon>Gunneridae</taxon>
        <taxon>Pentapetalae</taxon>
        <taxon>rosids</taxon>
        <taxon>malvids</taxon>
        <taxon>Sapindales</taxon>
        <taxon>Anacardiaceae</taxon>
        <taxon>Pistacia</taxon>
    </lineage>
</organism>
<keyword evidence="2" id="KW-1185">Reference proteome</keyword>
<evidence type="ECO:0000313" key="2">
    <source>
        <dbReference type="Proteomes" id="UP001164250"/>
    </source>
</evidence>
<protein>
    <submittedName>
        <fullName evidence="1">Uncharacterized protein</fullName>
    </submittedName>
</protein>